<comment type="catalytic activity">
    <reaction evidence="9">
        <text>Release of signal peptides from bacterial membrane prolipoproteins. Hydrolyzes -Xaa-Yaa-Zaa-|-(S,diacylglyceryl)Cys-, in which Xaa is hydrophobic (preferably Leu), and Yaa (Ala or Ser) and Zaa (Gly or Ala) have small, neutral side chains.</text>
        <dbReference type="EC" id="3.4.23.36"/>
    </reaction>
</comment>
<comment type="subcellular location">
    <subcellularLocation>
        <location evidence="9">Cell membrane</location>
        <topology evidence="9">Multi-pass membrane protein</topology>
    </subcellularLocation>
</comment>
<dbReference type="GO" id="GO:0004190">
    <property type="term" value="F:aspartic-type endopeptidase activity"/>
    <property type="evidence" value="ECO:0007669"/>
    <property type="project" value="UniProtKB-UniRule"/>
</dbReference>
<dbReference type="EC" id="3.4.23.36" evidence="9"/>
<dbReference type="PROSITE" id="PS00855">
    <property type="entry name" value="SPASE_II"/>
    <property type="match status" value="1"/>
</dbReference>
<keyword evidence="4 9" id="KW-0812">Transmembrane</keyword>
<evidence type="ECO:0000256" key="8">
    <source>
        <dbReference type="ARBA" id="ARBA00023136"/>
    </source>
</evidence>
<evidence type="ECO:0000313" key="13">
    <source>
        <dbReference type="Proteomes" id="UP000281955"/>
    </source>
</evidence>
<dbReference type="HAMAP" id="MF_00161">
    <property type="entry name" value="LspA"/>
    <property type="match status" value="1"/>
</dbReference>
<keyword evidence="5 9" id="KW-0064">Aspartyl protease</keyword>
<evidence type="ECO:0000256" key="3">
    <source>
        <dbReference type="ARBA" id="ARBA00022670"/>
    </source>
</evidence>
<evidence type="ECO:0000256" key="6">
    <source>
        <dbReference type="ARBA" id="ARBA00022801"/>
    </source>
</evidence>
<evidence type="ECO:0000313" key="12">
    <source>
        <dbReference type="EMBL" id="RKS84288.1"/>
    </source>
</evidence>
<gene>
    <name evidence="9" type="primary">lspA</name>
    <name evidence="12" type="ORF">CLV35_0105</name>
</gene>
<dbReference type="AlphaFoldDB" id="A0A420XVH4"/>
<evidence type="ECO:0000256" key="7">
    <source>
        <dbReference type="ARBA" id="ARBA00022989"/>
    </source>
</evidence>
<feature type="active site" evidence="9">
    <location>
        <position position="161"/>
    </location>
</feature>
<comment type="similarity">
    <text evidence="1 9 10">Belongs to the peptidase A8 family.</text>
</comment>
<dbReference type="PANTHER" id="PTHR33695">
    <property type="entry name" value="LIPOPROTEIN SIGNAL PEPTIDASE"/>
    <property type="match status" value="1"/>
</dbReference>
<feature type="active site" evidence="9">
    <location>
        <position position="147"/>
    </location>
</feature>
<proteinExistence type="inferred from homology"/>
<dbReference type="FunCoup" id="A0A420XVH4">
    <property type="interactions" value="82"/>
</dbReference>
<organism evidence="12 13">
    <name type="scientific">Motilibacter peucedani</name>
    <dbReference type="NCBI Taxonomy" id="598650"/>
    <lineage>
        <taxon>Bacteria</taxon>
        <taxon>Bacillati</taxon>
        <taxon>Actinomycetota</taxon>
        <taxon>Actinomycetes</taxon>
        <taxon>Motilibacterales</taxon>
        <taxon>Motilibacteraceae</taxon>
        <taxon>Motilibacter</taxon>
    </lineage>
</organism>
<name>A0A420XVH4_9ACTN</name>
<comment type="pathway">
    <text evidence="9">Protein modification; lipoprotein biosynthesis (signal peptide cleavage).</text>
</comment>
<comment type="caution">
    <text evidence="12">The sequence shown here is derived from an EMBL/GenBank/DDBJ whole genome shotgun (WGS) entry which is preliminary data.</text>
</comment>
<dbReference type="PANTHER" id="PTHR33695:SF1">
    <property type="entry name" value="LIPOPROTEIN SIGNAL PEPTIDASE"/>
    <property type="match status" value="1"/>
</dbReference>
<dbReference type="PRINTS" id="PR00781">
    <property type="entry name" value="LIPOSIGPTASE"/>
</dbReference>
<dbReference type="InParanoid" id="A0A420XVH4"/>
<dbReference type="EMBL" id="RBWV01000001">
    <property type="protein sequence ID" value="RKS84288.1"/>
    <property type="molecule type" value="Genomic_DNA"/>
</dbReference>
<evidence type="ECO:0000256" key="1">
    <source>
        <dbReference type="ARBA" id="ARBA00006139"/>
    </source>
</evidence>
<evidence type="ECO:0000256" key="10">
    <source>
        <dbReference type="RuleBase" id="RU004181"/>
    </source>
</evidence>
<reference evidence="12 13" key="1">
    <citation type="submission" date="2018-10" db="EMBL/GenBank/DDBJ databases">
        <title>Genomic Encyclopedia of Archaeal and Bacterial Type Strains, Phase II (KMG-II): from individual species to whole genera.</title>
        <authorList>
            <person name="Goeker M."/>
        </authorList>
    </citation>
    <scope>NUCLEOTIDE SEQUENCE [LARGE SCALE GENOMIC DNA]</scope>
    <source>
        <strain evidence="12 13">RP-AC37</strain>
    </source>
</reference>
<dbReference type="GO" id="GO:0005886">
    <property type="term" value="C:plasma membrane"/>
    <property type="evidence" value="ECO:0007669"/>
    <property type="project" value="UniProtKB-SubCell"/>
</dbReference>
<dbReference type="UniPathway" id="UPA00665"/>
<comment type="function">
    <text evidence="9">This protein specifically catalyzes the removal of signal peptides from prolipoproteins.</text>
</comment>
<keyword evidence="8 9" id="KW-0472">Membrane</keyword>
<dbReference type="GO" id="GO:0006508">
    <property type="term" value="P:proteolysis"/>
    <property type="evidence" value="ECO:0007669"/>
    <property type="project" value="UniProtKB-KW"/>
</dbReference>
<evidence type="ECO:0000256" key="11">
    <source>
        <dbReference type="SAM" id="MobiDB-lite"/>
    </source>
</evidence>
<evidence type="ECO:0000256" key="4">
    <source>
        <dbReference type="ARBA" id="ARBA00022692"/>
    </source>
</evidence>
<keyword evidence="6 9" id="KW-0378">Hydrolase</keyword>
<keyword evidence="3 9" id="KW-0645">Protease</keyword>
<keyword evidence="7 9" id="KW-1133">Transmembrane helix</keyword>
<keyword evidence="13" id="KW-1185">Reference proteome</keyword>
<evidence type="ECO:0000256" key="5">
    <source>
        <dbReference type="ARBA" id="ARBA00022750"/>
    </source>
</evidence>
<feature type="region of interest" description="Disordered" evidence="11">
    <location>
        <begin position="1"/>
        <end position="25"/>
    </location>
</feature>
<evidence type="ECO:0000256" key="9">
    <source>
        <dbReference type="HAMAP-Rule" id="MF_00161"/>
    </source>
</evidence>
<protein>
    <recommendedName>
        <fullName evidence="9">Lipoprotein signal peptidase</fullName>
        <ecNumber evidence="9">3.4.23.36</ecNumber>
    </recommendedName>
    <alternativeName>
        <fullName evidence="9">Prolipoprotein signal peptidase</fullName>
    </alternativeName>
    <alternativeName>
        <fullName evidence="9">Signal peptidase II</fullName>
        <shortName evidence="9">SPase II</shortName>
    </alternativeName>
</protein>
<accession>A0A420XVH4</accession>
<dbReference type="Proteomes" id="UP000281955">
    <property type="component" value="Unassembled WGS sequence"/>
</dbReference>
<dbReference type="Pfam" id="PF01252">
    <property type="entry name" value="Peptidase_A8"/>
    <property type="match status" value="1"/>
</dbReference>
<evidence type="ECO:0000256" key="2">
    <source>
        <dbReference type="ARBA" id="ARBA00022475"/>
    </source>
</evidence>
<dbReference type="InterPro" id="IPR001872">
    <property type="entry name" value="Peptidase_A8"/>
</dbReference>
<sequence>MQAARGATLSESLEPSTDAAHAPATTAGNRTHVGLLLGVAVTLYVVDQVTKHLANEHLGPTPTHLVGSLLKLDLVHNPGAAFGIAGGATVLFSVIAVVVVVVIARTARTLRSTPWAVALGLLVGGAIGNLTDRVFREPGIFRGRVVDFLELPHWPVFNVADMGITCAAVLMALLAFRGVHPDGAPRE</sequence>
<keyword evidence="2 9" id="KW-1003">Cell membrane</keyword>
<dbReference type="RefSeq" id="WP_231121243.1">
    <property type="nucleotide sequence ID" value="NZ_RBWV01000001.1"/>
</dbReference>